<feature type="domain" description="Chitin-binding type-2" evidence="8">
    <location>
        <begin position="494"/>
        <end position="554"/>
    </location>
</feature>
<evidence type="ECO:0000313" key="10">
    <source>
        <dbReference type="Proteomes" id="UP000076420"/>
    </source>
</evidence>
<keyword evidence="5" id="KW-0325">Glycoprotein</keyword>
<evidence type="ECO:0000256" key="6">
    <source>
        <dbReference type="SAM" id="MobiDB-lite"/>
    </source>
</evidence>
<dbReference type="PANTHER" id="PTHR23301">
    <property type="entry name" value="CHITIN BINDING PERITROPHIN-A"/>
    <property type="match status" value="1"/>
</dbReference>
<dbReference type="KEGG" id="bgt:106069935"/>
<dbReference type="VEuPathDB" id="VectorBase:BGLAX_041584"/>
<accession>A0A2C9LV08</accession>
<dbReference type="STRING" id="6526.A0A2C9LV08"/>
<feature type="compositionally biased region" description="Polar residues" evidence="6">
    <location>
        <begin position="270"/>
        <end position="281"/>
    </location>
</feature>
<dbReference type="InterPro" id="IPR002557">
    <property type="entry name" value="Chitin-bd_dom"/>
</dbReference>
<evidence type="ECO:0000256" key="7">
    <source>
        <dbReference type="SAM" id="SignalP"/>
    </source>
</evidence>
<dbReference type="SMART" id="SM00494">
    <property type="entry name" value="ChtBD2"/>
    <property type="match status" value="6"/>
</dbReference>
<evidence type="ECO:0000256" key="2">
    <source>
        <dbReference type="ARBA" id="ARBA00022729"/>
    </source>
</evidence>
<dbReference type="GO" id="GO:0005576">
    <property type="term" value="C:extracellular region"/>
    <property type="evidence" value="ECO:0007669"/>
    <property type="project" value="InterPro"/>
</dbReference>
<name>A0A2C9LV08_BIOGL</name>
<dbReference type="AlphaFoldDB" id="A0A2C9LV08"/>
<evidence type="ECO:0000256" key="5">
    <source>
        <dbReference type="ARBA" id="ARBA00023180"/>
    </source>
</evidence>
<dbReference type="InterPro" id="IPR036508">
    <property type="entry name" value="Chitin-bd_dom_sf"/>
</dbReference>
<feature type="domain" description="Chitin-binding type-2" evidence="8">
    <location>
        <begin position="37"/>
        <end position="97"/>
    </location>
</feature>
<dbReference type="Pfam" id="PF01607">
    <property type="entry name" value="CBM_14"/>
    <property type="match status" value="3"/>
</dbReference>
<feature type="signal peptide" evidence="7">
    <location>
        <begin position="1"/>
        <end position="32"/>
    </location>
</feature>
<evidence type="ECO:0000313" key="9">
    <source>
        <dbReference type="EnsemblMetazoa" id="BGLB035336-PA"/>
    </source>
</evidence>
<sequence>MFTMTNLRLNNIYMKMMVQICVIVMFFEGCSCQRQPVFPCVDFHAIHWVRDANYCEQYYICHFGQPMSMPACPRGQVWSNTALNCVPEFSRWDDCNRVAVGDSPVEVTVRNQVSQTAGYNVKDGINQQIPPTKQQGEETIIAVKQLPTEEAKVVQRSQPMVQAKPVYRNIPEMQNNLVKRLDTSHAQVTTKRPTQVTKPLKLWPSLQRREHIQSTLKPEPRPHARRYTPSTIALTQKITPTPTSQRPTSVTRKITTSTRKLITSTRIPMTTTQKPMTSRRPSPTAERIKSRQEVVSVTNSIEQKLNSLGISSGHPCLHHPESLLPHPTNCHWYYNCSLSSVDEVFPEEISEDQSQDTREGFIILKPFRVRSAGPFVWECRFPQLFDDVTNTCREFINVQCKSRFEPVEQCEYSTRQQCRGESCVPCHNRFGRCRGRENGVYPVHEDKWTPLFVTCYLQRNIALDECIPPTPIFSPEAMDCVSLFEVPKEHGGFLPDCSHRPDGYYPDEQGRCAIFFRCALGKFRGYDECPPGSVFDPVIPSCQPFSIASKPCGEGQSPLCGGKLDGYYADPYGRCTHYFECKDGAFQQYNICDLGIFDPLTQKCVLSAEQTVRPCGLQPSPCESLPTGVYPDQATGCHNFVECQRGVMLTNGTCSAGTVFSAITGRCDLPEHAPPPCGFAATCVNKPDGRYPALSRGCSFFYECYHEEFVSLRRCTTSDGGFFFNPATGQCDYPQNICPPCGYKWWGCDRTYQLS</sequence>
<dbReference type="VEuPathDB" id="VectorBase:BGLB035336"/>
<keyword evidence="1" id="KW-0147">Chitin-binding</keyword>
<dbReference type="PANTHER" id="PTHR23301:SF0">
    <property type="entry name" value="CHITIN-BINDING TYPE-2 DOMAIN-CONTAINING PROTEIN-RELATED"/>
    <property type="match status" value="1"/>
</dbReference>
<evidence type="ECO:0000256" key="3">
    <source>
        <dbReference type="ARBA" id="ARBA00022737"/>
    </source>
</evidence>
<feature type="chain" id="PRO_5013288143" description="Chitin-binding type-2 domain-containing protein" evidence="7">
    <location>
        <begin position="33"/>
        <end position="755"/>
    </location>
</feature>
<organism evidence="9 10">
    <name type="scientific">Biomphalaria glabrata</name>
    <name type="common">Bloodfluke planorb</name>
    <name type="synonym">Freshwater snail</name>
    <dbReference type="NCBI Taxonomy" id="6526"/>
    <lineage>
        <taxon>Eukaryota</taxon>
        <taxon>Metazoa</taxon>
        <taxon>Spiralia</taxon>
        <taxon>Lophotrochozoa</taxon>
        <taxon>Mollusca</taxon>
        <taxon>Gastropoda</taxon>
        <taxon>Heterobranchia</taxon>
        <taxon>Euthyneura</taxon>
        <taxon>Panpulmonata</taxon>
        <taxon>Hygrophila</taxon>
        <taxon>Lymnaeoidea</taxon>
        <taxon>Planorbidae</taxon>
        <taxon>Biomphalaria</taxon>
    </lineage>
</organism>
<evidence type="ECO:0000256" key="1">
    <source>
        <dbReference type="ARBA" id="ARBA00022669"/>
    </source>
</evidence>
<dbReference type="EnsemblMetazoa" id="BGLB035336-RA">
    <property type="protein sequence ID" value="BGLB035336-PA"/>
    <property type="gene ID" value="BGLB035336"/>
</dbReference>
<dbReference type="GO" id="GO:0008061">
    <property type="term" value="F:chitin binding"/>
    <property type="evidence" value="ECO:0007669"/>
    <property type="project" value="UniProtKB-KW"/>
</dbReference>
<feature type="region of interest" description="Disordered" evidence="6">
    <location>
        <begin position="270"/>
        <end position="291"/>
    </location>
</feature>
<keyword evidence="4" id="KW-1015">Disulfide bond</keyword>
<proteinExistence type="predicted"/>
<keyword evidence="2 7" id="KW-0732">Signal</keyword>
<reference evidence="9" key="1">
    <citation type="submission" date="2020-05" db="UniProtKB">
        <authorList>
            <consortium name="EnsemblMetazoa"/>
        </authorList>
    </citation>
    <scope>IDENTIFICATION</scope>
    <source>
        <strain evidence="9">BB02</strain>
    </source>
</reference>
<keyword evidence="3" id="KW-0677">Repeat</keyword>
<dbReference type="InterPro" id="IPR051940">
    <property type="entry name" value="Chitin_bind-dev_reg"/>
</dbReference>
<dbReference type="Proteomes" id="UP000076420">
    <property type="component" value="Unassembled WGS sequence"/>
</dbReference>
<feature type="domain" description="Chitin-binding type-2" evidence="8">
    <location>
        <begin position="619"/>
        <end position="679"/>
    </location>
</feature>
<dbReference type="PROSITE" id="PS50940">
    <property type="entry name" value="CHIT_BIND_II"/>
    <property type="match status" value="4"/>
</dbReference>
<dbReference type="Gene3D" id="2.170.140.10">
    <property type="entry name" value="Chitin binding domain"/>
    <property type="match status" value="3"/>
</dbReference>
<protein>
    <recommendedName>
        <fullName evidence="8">Chitin-binding type-2 domain-containing protein</fullName>
    </recommendedName>
</protein>
<gene>
    <name evidence="9" type="primary">106069935</name>
</gene>
<evidence type="ECO:0000259" key="8">
    <source>
        <dbReference type="PROSITE" id="PS50940"/>
    </source>
</evidence>
<evidence type="ECO:0000256" key="4">
    <source>
        <dbReference type="ARBA" id="ARBA00023157"/>
    </source>
</evidence>
<feature type="domain" description="Chitin-binding type-2" evidence="8">
    <location>
        <begin position="680"/>
        <end position="740"/>
    </location>
</feature>
<dbReference type="SUPFAM" id="SSF57625">
    <property type="entry name" value="Invertebrate chitin-binding proteins"/>
    <property type="match status" value="3"/>
</dbReference>